<reference evidence="3 4" key="1">
    <citation type="submission" date="2016-12" db="EMBL/GenBank/DDBJ databases">
        <title>The draft genome sequence of Actinophytocola sp. 11-183.</title>
        <authorList>
            <person name="Wang W."/>
            <person name="Yuan L."/>
        </authorList>
    </citation>
    <scope>NUCLEOTIDE SEQUENCE [LARGE SCALE GENOMIC DNA]</scope>
    <source>
        <strain evidence="3 4">11-183</strain>
    </source>
</reference>
<keyword evidence="4" id="KW-1185">Reference proteome</keyword>
<dbReference type="Proteomes" id="UP000185596">
    <property type="component" value="Unassembled WGS sequence"/>
</dbReference>
<sequence>MFRKIGLSLTTLVVLVGLAPAPAAASVESCAITWGSGVKSAHPTVTGYMVGLRAGRQPCFDRLVFDLRGSANGYWVSYVNQVSAEATGDVVPVRGGARLQVSVHAFGLDDNYEPTYVFDDPAELVNVTGFQTFRQVAWAGTHHGTTSVGLGVRARLPFRVFTLPDRIVVDVAHHWTTS</sequence>
<proteinExistence type="predicted"/>
<feature type="signal peptide" evidence="1">
    <location>
        <begin position="1"/>
        <end position="25"/>
    </location>
</feature>
<organism evidence="3 4">
    <name type="scientific">Actinophytocola xanthii</name>
    <dbReference type="NCBI Taxonomy" id="1912961"/>
    <lineage>
        <taxon>Bacteria</taxon>
        <taxon>Bacillati</taxon>
        <taxon>Actinomycetota</taxon>
        <taxon>Actinomycetes</taxon>
        <taxon>Pseudonocardiales</taxon>
        <taxon>Pseudonocardiaceae</taxon>
    </lineage>
</organism>
<dbReference type="EMBL" id="MSIE01000119">
    <property type="protein sequence ID" value="OLF06591.1"/>
    <property type="molecule type" value="Genomic_DNA"/>
</dbReference>
<gene>
    <name evidence="3" type="ORF">BU204_36260</name>
</gene>
<dbReference type="Pfam" id="PF24837">
    <property type="entry name" value="AMIN-like"/>
    <property type="match status" value="1"/>
</dbReference>
<evidence type="ECO:0000256" key="1">
    <source>
        <dbReference type="SAM" id="SignalP"/>
    </source>
</evidence>
<dbReference type="AlphaFoldDB" id="A0A1Q8BWU4"/>
<evidence type="ECO:0000313" key="3">
    <source>
        <dbReference type="EMBL" id="OLF06591.1"/>
    </source>
</evidence>
<name>A0A1Q8BWU4_9PSEU</name>
<dbReference type="InterPro" id="IPR056303">
    <property type="entry name" value="AMIN-like"/>
</dbReference>
<keyword evidence="1" id="KW-0732">Signal</keyword>
<evidence type="ECO:0000259" key="2">
    <source>
        <dbReference type="Pfam" id="PF24837"/>
    </source>
</evidence>
<dbReference type="OrthoDB" id="3393679at2"/>
<accession>A0A1Q8BWU4</accession>
<dbReference type="STRING" id="1912961.BU204_36260"/>
<feature type="chain" id="PRO_5038707022" description="AMIN-like domain-containing protein" evidence="1">
    <location>
        <begin position="26"/>
        <end position="178"/>
    </location>
</feature>
<evidence type="ECO:0000313" key="4">
    <source>
        <dbReference type="Proteomes" id="UP000185596"/>
    </source>
</evidence>
<comment type="caution">
    <text evidence="3">The sequence shown here is derived from an EMBL/GenBank/DDBJ whole genome shotgun (WGS) entry which is preliminary data.</text>
</comment>
<feature type="domain" description="AMIN-like" evidence="2">
    <location>
        <begin position="49"/>
        <end position="173"/>
    </location>
</feature>
<protein>
    <recommendedName>
        <fullName evidence="2">AMIN-like domain-containing protein</fullName>
    </recommendedName>
</protein>